<name>D1NV95_9BIFI</name>
<dbReference type="Proteomes" id="UP000003656">
    <property type="component" value="Unassembled WGS sequence"/>
</dbReference>
<protein>
    <submittedName>
        <fullName evidence="2">Uncharacterized protein</fullName>
    </submittedName>
</protein>
<gene>
    <name evidence="2" type="ORF">BIFGAL_03779</name>
</gene>
<evidence type="ECO:0000313" key="3">
    <source>
        <dbReference type="Proteomes" id="UP000003656"/>
    </source>
</evidence>
<proteinExistence type="predicted"/>
<reference evidence="2 3" key="1">
    <citation type="submission" date="2009-11" db="EMBL/GenBank/DDBJ databases">
        <authorList>
            <person name="Weinstock G."/>
            <person name="Sodergren E."/>
            <person name="Clifton S."/>
            <person name="Fulton L."/>
            <person name="Fulton B."/>
            <person name="Courtney L."/>
            <person name="Fronick C."/>
            <person name="Harrison M."/>
            <person name="Strong C."/>
            <person name="Farmer C."/>
            <person name="Delahaunty K."/>
            <person name="Markovic C."/>
            <person name="Hall O."/>
            <person name="Minx P."/>
            <person name="Tomlinson C."/>
            <person name="Mitreva M."/>
            <person name="Nelson J."/>
            <person name="Hou S."/>
            <person name="Wollam A."/>
            <person name="Pepin K.H."/>
            <person name="Johnson M."/>
            <person name="Bhonagiri V."/>
            <person name="Nash W.E."/>
            <person name="Warren W."/>
            <person name="Chinwalla A."/>
            <person name="Mardis E.R."/>
            <person name="Wilson R.K."/>
        </authorList>
    </citation>
    <scope>NUCLEOTIDE SEQUENCE [LARGE SCALE GENOMIC DNA]</scope>
    <source>
        <strain evidence="2 3">DSM 20093</strain>
    </source>
</reference>
<dbReference type="EMBL" id="ABXB03000003">
    <property type="protein sequence ID" value="EFA22746.1"/>
    <property type="molecule type" value="Genomic_DNA"/>
</dbReference>
<evidence type="ECO:0000313" key="2">
    <source>
        <dbReference type="EMBL" id="EFA22746.1"/>
    </source>
</evidence>
<organism evidence="2 3">
    <name type="scientific">Bifidobacterium gallicum DSM 20093 = LMG 11596</name>
    <dbReference type="NCBI Taxonomy" id="561180"/>
    <lineage>
        <taxon>Bacteria</taxon>
        <taxon>Bacillati</taxon>
        <taxon>Actinomycetota</taxon>
        <taxon>Actinomycetes</taxon>
        <taxon>Bifidobacteriales</taxon>
        <taxon>Bifidobacteriaceae</taxon>
        <taxon>Bifidobacterium</taxon>
    </lineage>
</organism>
<dbReference type="AlphaFoldDB" id="D1NV95"/>
<evidence type="ECO:0000256" key="1">
    <source>
        <dbReference type="SAM" id="MobiDB-lite"/>
    </source>
</evidence>
<accession>D1NV95</accession>
<sequence>MQLAQYYTGKKTLSARVASATPPSRHRRATVMPPSCHRSPLYHLALQ</sequence>
<comment type="caution">
    <text evidence="2">The sequence shown here is derived from an EMBL/GenBank/DDBJ whole genome shotgun (WGS) entry which is preliminary data.</text>
</comment>
<feature type="region of interest" description="Disordered" evidence="1">
    <location>
        <begin position="14"/>
        <end position="36"/>
    </location>
</feature>